<keyword evidence="8" id="KW-1185">Reference proteome</keyword>
<comment type="cofactor">
    <cofactor evidence="1">
        <name>Mg(2+)</name>
        <dbReference type="ChEBI" id="CHEBI:18420"/>
    </cofactor>
</comment>
<dbReference type="PANTHER" id="PTHR43281:SF1">
    <property type="entry name" value="FARNESYL DIPHOSPHATE SYNTHASE"/>
    <property type="match status" value="1"/>
</dbReference>
<keyword evidence="3" id="KW-0808">Transferase</keyword>
<evidence type="ECO:0000313" key="7">
    <source>
        <dbReference type="EMBL" id="SFD47302.1"/>
    </source>
</evidence>
<dbReference type="GO" id="GO:0008299">
    <property type="term" value="P:isoprenoid biosynthetic process"/>
    <property type="evidence" value="ECO:0007669"/>
    <property type="project" value="UniProtKB-KW"/>
</dbReference>
<evidence type="ECO:0000256" key="3">
    <source>
        <dbReference type="ARBA" id="ARBA00022679"/>
    </source>
</evidence>
<dbReference type="EMBL" id="FOLM01000016">
    <property type="protein sequence ID" value="SFD47302.1"/>
    <property type="molecule type" value="Genomic_DNA"/>
</dbReference>
<keyword evidence="4" id="KW-0479">Metal-binding</keyword>
<dbReference type="GO" id="GO:0046872">
    <property type="term" value="F:metal ion binding"/>
    <property type="evidence" value="ECO:0007669"/>
    <property type="project" value="UniProtKB-KW"/>
</dbReference>
<comment type="similarity">
    <text evidence="2">Belongs to the FPP/GGPP synthase family.</text>
</comment>
<dbReference type="SFLD" id="SFLDS00005">
    <property type="entry name" value="Isoprenoid_Synthase_Type_I"/>
    <property type="match status" value="1"/>
</dbReference>
<evidence type="ECO:0000256" key="6">
    <source>
        <dbReference type="ARBA" id="ARBA00023229"/>
    </source>
</evidence>
<dbReference type="Proteomes" id="UP000199207">
    <property type="component" value="Unassembled WGS sequence"/>
</dbReference>
<evidence type="ECO:0000256" key="4">
    <source>
        <dbReference type="ARBA" id="ARBA00022723"/>
    </source>
</evidence>
<dbReference type="Pfam" id="PF00348">
    <property type="entry name" value="polyprenyl_synt"/>
    <property type="match status" value="1"/>
</dbReference>
<dbReference type="OrthoDB" id="4497239at2"/>
<evidence type="ECO:0000256" key="2">
    <source>
        <dbReference type="ARBA" id="ARBA00006706"/>
    </source>
</evidence>
<protein>
    <submittedName>
        <fullName evidence="7">Polyprenyl synthetase</fullName>
    </submittedName>
</protein>
<dbReference type="PROSITE" id="PS00723">
    <property type="entry name" value="POLYPRENYL_SYNTHASE_1"/>
    <property type="match status" value="1"/>
</dbReference>
<dbReference type="SUPFAM" id="SSF48576">
    <property type="entry name" value="Terpenoid synthases"/>
    <property type="match status" value="1"/>
</dbReference>
<gene>
    <name evidence="7" type="ORF">SAMN05421773_11685</name>
</gene>
<dbReference type="GO" id="GO:0004659">
    <property type="term" value="F:prenyltransferase activity"/>
    <property type="evidence" value="ECO:0007669"/>
    <property type="project" value="InterPro"/>
</dbReference>
<dbReference type="Gene3D" id="1.10.600.10">
    <property type="entry name" value="Farnesyl Diphosphate Synthase"/>
    <property type="match status" value="1"/>
</dbReference>
<dbReference type="InterPro" id="IPR000092">
    <property type="entry name" value="Polyprenyl_synt"/>
</dbReference>
<organism evidence="7 8">
    <name type="scientific">Streptomyces aidingensis</name>
    <dbReference type="NCBI Taxonomy" id="910347"/>
    <lineage>
        <taxon>Bacteria</taxon>
        <taxon>Bacillati</taxon>
        <taxon>Actinomycetota</taxon>
        <taxon>Actinomycetes</taxon>
        <taxon>Kitasatosporales</taxon>
        <taxon>Streptomycetaceae</taxon>
        <taxon>Streptomyces</taxon>
    </lineage>
</organism>
<dbReference type="STRING" id="910347.SAMN05421773_11685"/>
<name>A0A1I1SLX3_9ACTN</name>
<evidence type="ECO:0000256" key="1">
    <source>
        <dbReference type="ARBA" id="ARBA00001946"/>
    </source>
</evidence>
<dbReference type="PANTHER" id="PTHR43281">
    <property type="entry name" value="FARNESYL DIPHOSPHATE SYNTHASE"/>
    <property type="match status" value="1"/>
</dbReference>
<dbReference type="AlphaFoldDB" id="A0A1I1SLX3"/>
<dbReference type="InterPro" id="IPR008949">
    <property type="entry name" value="Isoprenoid_synthase_dom_sf"/>
</dbReference>
<evidence type="ECO:0000256" key="5">
    <source>
        <dbReference type="ARBA" id="ARBA00022842"/>
    </source>
</evidence>
<accession>A0A1I1SLX3</accession>
<evidence type="ECO:0000313" key="8">
    <source>
        <dbReference type="Proteomes" id="UP000199207"/>
    </source>
</evidence>
<sequence length="789" mass="85550">MSRTVTMPYPFQQADLRFGRLIGGARQTLGRFAGWRERNAPRIAAHIDRYTAHTRRLAADHRRRADRRGHLAREITYFGVYNLAEVPDPATVLRVLDGAPPGLTGLPDRLARGYRRGGTAGVLAAVHTAFPELRGLPETGLLAGRLERLQAALPERVLREGAMGKVARTLAGVLAIAAYDTAGRSRAERTAQLGRTVLGGYAMGAAYAIVDDAFHDAPPGALPPAERARCHRMLLRGLGRGIPPGPGEIPDHPLAEELADLHREMLADRPFAAHRHLYRAATAMYLAQDMDADGPPDPPPGGADPADRYPAMFVKAAMSRCIANILGRRALPDGFYTRCLNTIFLSQLRDDLKDRDEDLAAGRGTVFTVPRSRSAANPLYDMFAYEAYVASEVYGDDPVVADSLSYFGAKSLAPHLAADPAAAARTAAEYEATPQIRAFFETAVDTLRSRRLRRRVMPLDKRLKHRVAEVSRRTARTRPDVRVYLADRIPDIDRAVRRWAPPAAAGRAEHAAGNGNAGNKDAGLAEIIGYTLFAPGKRVRAGLTLMLADSLRVPHRDLEPLLAAGEMFHTASLIFDDLPAQDNAALRRGRPAAHTVYDEGAVQLAGISLISHAFGLLPRLSAAFPAARVGEVIAYTGTVLGSERLCRGQHLDLAGAHRPPDAPPAPVGDILAMYRLKTSTTIESALLPLMLLLDRPAAETAAVSRFADAAGIVFQLRDDLLDATAQAAVLGKTAHQDATKSNVVRDHGIAEARRLMAEQVRTADRACDELPFDTGLLRGAVRYFASRRR</sequence>
<dbReference type="InterPro" id="IPR033749">
    <property type="entry name" value="Polyprenyl_synt_CS"/>
</dbReference>
<dbReference type="RefSeq" id="WP_139238420.1">
    <property type="nucleotide sequence ID" value="NZ_FOLM01000016.1"/>
</dbReference>
<reference evidence="7 8" key="1">
    <citation type="submission" date="2016-10" db="EMBL/GenBank/DDBJ databases">
        <authorList>
            <person name="de Groot N.N."/>
        </authorList>
    </citation>
    <scope>NUCLEOTIDE SEQUENCE [LARGE SCALE GENOMIC DNA]</scope>
    <source>
        <strain evidence="7 8">CGMCC 4.5739</strain>
    </source>
</reference>
<keyword evidence="6" id="KW-0414">Isoprene biosynthesis</keyword>
<proteinExistence type="inferred from homology"/>
<keyword evidence="5" id="KW-0460">Magnesium</keyword>